<dbReference type="EMBL" id="KK583210">
    <property type="protein sequence ID" value="KDO28656.1"/>
    <property type="molecule type" value="Genomic_DNA"/>
</dbReference>
<keyword evidence="4" id="KW-1003">Cell membrane</keyword>
<keyword evidence="3" id="KW-0813">Transport</keyword>
<protein>
    <recommendedName>
        <fullName evidence="10">EamA domain-containing protein</fullName>
    </recommendedName>
</protein>
<dbReference type="InterPro" id="IPR037185">
    <property type="entry name" value="EmrE-like"/>
</dbReference>
<dbReference type="Proteomes" id="UP000030745">
    <property type="component" value="Unassembled WGS sequence"/>
</dbReference>
<organism evidence="11 12">
    <name type="scientific">Saprolegnia parasitica (strain CBS 223.65)</name>
    <dbReference type="NCBI Taxonomy" id="695850"/>
    <lineage>
        <taxon>Eukaryota</taxon>
        <taxon>Sar</taxon>
        <taxon>Stramenopiles</taxon>
        <taxon>Oomycota</taxon>
        <taxon>Saprolegniomycetes</taxon>
        <taxon>Saprolegniales</taxon>
        <taxon>Saprolegniaceae</taxon>
        <taxon>Saprolegnia</taxon>
    </lineage>
</organism>
<evidence type="ECO:0000256" key="1">
    <source>
        <dbReference type="ARBA" id="ARBA00004651"/>
    </source>
</evidence>
<reference evidence="11 12" key="1">
    <citation type="journal article" date="2013" name="PLoS Genet.">
        <title>Distinctive expansion of potential virulence genes in the genome of the oomycete fish pathogen Saprolegnia parasitica.</title>
        <authorList>
            <person name="Jiang R.H."/>
            <person name="de Bruijn I."/>
            <person name="Haas B.J."/>
            <person name="Belmonte R."/>
            <person name="Lobach L."/>
            <person name="Christie J."/>
            <person name="van den Ackerveken G."/>
            <person name="Bottin A."/>
            <person name="Bulone V."/>
            <person name="Diaz-Moreno S.M."/>
            <person name="Dumas B."/>
            <person name="Fan L."/>
            <person name="Gaulin E."/>
            <person name="Govers F."/>
            <person name="Grenville-Briggs L.J."/>
            <person name="Horner N.R."/>
            <person name="Levin J.Z."/>
            <person name="Mammella M."/>
            <person name="Meijer H.J."/>
            <person name="Morris P."/>
            <person name="Nusbaum C."/>
            <person name="Oome S."/>
            <person name="Phillips A.J."/>
            <person name="van Rooyen D."/>
            <person name="Rzeszutek E."/>
            <person name="Saraiva M."/>
            <person name="Secombes C.J."/>
            <person name="Seidl M.F."/>
            <person name="Snel B."/>
            <person name="Stassen J.H."/>
            <person name="Sykes S."/>
            <person name="Tripathy S."/>
            <person name="van den Berg H."/>
            <person name="Vega-Arreguin J.C."/>
            <person name="Wawra S."/>
            <person name="Young S.K."/>
            <person name="Zeng Q."/>
            <person name="Dieguez-Uribeondo J."/>
            <person name="Russ C."/>
            <person name="Tyler B.M."/>
            <person name="van West P."/>
        </authorList>
    </citation>
    <scope>NUCLEOTIDE SEQUENCE [LARGE SCALE GENOMIC DNA]</scope>
    <source>
        <strain evidence="11 12">CBS 223.65</strain>
    </source>
</reference>
<feature type="transmembrane region" description="Helical" evidence="9">
    <location>
        <begin position="96"/>
        <end position="118"/>
    </location>
</feature>
<evidence type="ECO:0000256" key="4">
    <source>
        <dbReference type="ARBA" id="ARBA00022475"/>
    </source>
</evidence>
<keyword evidence="7 9" id="KW-0472">Membrane</keyword>
<dbReference type="InterPro" id="IPR000620">
    <property type="entry name" value="EamA_dom"/>
</dbReference>
<dbReference type="InterPro" id="IPR004626">
    <property type="entry name" value="RarD"/>
</dbReference>
<keyword evidence="5 9" id="KW-0812">Transmembrane</keyword>
<dbReference type="SUPFAM" id="SSF103481">
    <property type="entry name" value="Multidrug resistance efflux transporter EmrE"/>
    <property type="match status" value="2"/>
</dbReference>
<feature type="transmembrane region" description="Helical" evidence="9">
    <location>
        <begin position="264"/>
        <end position="282"/>
    </location>
</feature>
<dbReference type="RefSeq" id="XP_012200716.1">
    <property type="nucleotide sequence ID" value="XM_012345326.1"/>
</dbReference>
<dbReference type="OMA" id="QFFIGIF"/>
<dbReference type="GO" id="GO:0005886">
    <property type="term" value="C:plasma membrane"/>
    <property type="evidence" value="ECO:0007669"/>
    <property type="project" value="UniProtKB-SubCell"/>
</dbReference>
<dbReference type="NCBIfam" id="TIGR00688">
    <property type="entry name" value="rarD"/>
    <property type="match status" value="1"/>
</dbReference>
<evidence type="ECO:0000256" key="6">
    <source>
        <dbReference type="ARBA" id="ARBA00022989"/>
    </source>
</evidence>
<evidence type="ECO:0000256" key="3">
    <source>
        <dbReference type="ARBA" id="ARBA00022448"/>
    </source>
</evidence>
<dbReference type="Pfam" id="PF00892">
    <property type="entry name" value="EamA"/>
    <property type="match status" value="1"/>
</dbReference>
<keyword evidence="6 9" id="KW-1133">Transmembrane helix</keyword>
<gene>
    <name evidence="11" type="ORF">SPRG_06511</name>
</gene>
<feature type="transmembrane region" description="Helical" evidence="9">
    <location>
        <begin position="238"/>
        <end position="258"/>
    </location>
</feature>
<sequence length="318" mass="35079">MSMQHGVLYALLAFTMWGFFPIYWKQLPDVPDMQVAVHRVLWSGLLLLASVLLTCQWRAYAAVAFTKRNIVIYGLAIILLTGNFFIYVFATNSNRIIELSLGYFINPMVNACLGRVFLKESLSKWQWVALGIALIGVLIPTIAYGKFPYLAITLATTSGLYNLAKKMAPLDSFHGLTLETSLMLLPAAIYLVCVDADGSGSFGHVDTKTNLLLVGTGVITILPLILFAKAAPVIPMALMGILQYICPTIQFFIGIFLYDEPFTSTQLVGFIVIWIALVVFTTDSVLTYKRSVHAPVTDDDECASPTSDYKHEADKSPV</sequence>
<dbReference type="AlphaFoldDB" id="A0A067CQ65"/>
<comment type="similarity">
    <text evidence="2">Belongs to the EamA transporter family.</text>
</comment>
<accession>A0A067CQ65</accession>
<evidence type="ECO:0000256" key="5">
    <source>
        <dbReference type="ARBA" id="ARBA00022692"/>
    </source>
</evidence>
<evidence type="ECO:0000313" key="11">
    <source>
        <dbReference type="EMBL" id="KDO28656.1"/>
    </source>
</evidence>
<dbReference type="PANTHER" id="PTHR22911">
    <property type="entry name" value="ACYL-MALONYL CONDENSING ENZYME-RELATED"/>
    <property type="match status" value="1"/>
</dbReference>
<feature type="transmembrane region" description="Helical" evidence="9">
    <location>
        <begin position="36"/>
        <end position="58"/>
    </location>
</feature>
<dbReference type="GeneID" id="24128857"/>
<feature type="transmembrane region" description="Helical" evidence="9">
    <location>
        <begin position="212"/>
        <end position="231"/>
    </location>
</feature>
<evidence type="ECO:0000259" key="10">
    <source>
        <dbReference type="Pfam" id="PF00892"/>
    </source>
</evidence>
<dbReference type="KEGG" id="spar:SPRG_06511"/>
<dbReference type="PANTHER" id="PTHR22911:SF137">
    <property type="entry name" value="SOLUTE CARRIER FAMILY 35 MEMBER G2-RELATED"/>
    <property type="match status" value="1"/>
</dbReference>
<feature type="domain" description="EamA" evidence="10">
    <location>
        <begin position="6"/>
        <end position="139"/>
    </location>
</feature>
<evidence type="ECO:0000256" key="7">
    <source>
        <dbReference type="ARBA" id="ARBA00023136"/>
    </source>
</evidence>
<feature type="region of interest" description="Disordered" evidence="8">
    <location>
        <begin position="298"/>
        <end position="318"/>
    </location>
</feature>
<feature type="compositionally biased region" description="Basic and acidic residues" evidence="8">
    <location>
        <begin position="308"/>
        <end position="318"/>
    </location>
</feature>
<evidence type="ECO:0000313" key="12">
    <source>
        <dbReference type="Proteomes" id="UP000030745"/>
    </source>
</evidence>
<dbReference type="OrthoDB" id="64403at2759"/>
<dbReference type="VEuPathDB" id="FungiDB:SPRG_06511"/>
<evidence type="ECO:0000256" key="9">
    <source>
        <dbReference type="SAM" id="Phobius"/>
    </source>
</evidence>
<feature type="transmembrane region" description="Helical" evidence="9">
    <location>
        <begin position="70"/>
        <end position="90"/>
    </location>
</feature>
<keyword evidence="12" id="KW-1185">Reference proteome</keyword>
<feature type="transmembrane region" description="Helical" evidence="9">
    <location>
        <begin position="125"/>
        <end position="143"/>
    </location>
</feature>
<proteinExistence type="inferred from homology"/>
<comment type="subcellular location">
    <subcellularLocation>
        <location evidence="1">Cell membrane</location>
        <topology evidence="1">Multi-pass membrane protein</topology>
    </subcellularLocation>
</comment>
<feature type="transmembrane region" description="Helical" evidence="9">
    <location>
        <begin position="176"/>
        <end position="192"/>
    </location>
</feature>
<evidence type="ECO:0000256" key="8">
    <source>
        <dbReference type="SAM" id="MobiDB-lite"/>
    </source>
</evidence>
<name>A0A067CQ65_SAPPC</name>
<feature type="transmembrane region" description="Helical" evidence="9">
    <location>
        <begin position="7"/>
        <end position="24"/>
    </location>
</feature>
<evidence type="ECO:0000256" key="2">
    <source>
        <dbReference type="ARBA" id="ARBA00007362"/>
    </source>
</evidence>